<gene>
    <name evidence="2" type="ORF">I8D64_06860</name>
</gene>
<dbReference type="Pfam" id="PF13649">
    <property type="entry name" value="Methyltransf_25"/>
    <property type="match status" value="1"/>
</dbReference>
<keyword evidence="3" id="KW-1185">Reference proteome</keyword>
<dbReference type="Gene3D" id="3.40.50.150">
    <property type="entry name" value="Vaccinia Virus protein VP39"/>
    <property type="match status" value="1"/>
</dbReference>
<keyword evidence="2" id="KW-0489">Methyltransferase</keyword>
<evidence type="ECO:0000313" key="3">
    <source>
        <dbReference type="Proteomes" id="UP000612352"/>
    </source>
</evidence>
<organism evidence="2 3">
    <name type="scientific">Brachybacterium halotolerans</name>
    <dbReference type="NCBI Taxonomy" id="2795215"/>
    <lineage>
        <taxon>Bacteria</taxon>
        <taxon>Bacillati</taxon>
        <taxon>Actinomycetota</taxon>
        <taxon>Actinomycetes</taxon>
        <taxon>Micrococcales</taxon>
        <taxon>Dermabacteraceae</taxon>
        <taxon>Brachybacterium</taxon>
    </lineage>
</organism>
<sequence length="212" mass="22836">MDADHSTESERFWEAHYAERGAPTNAPSPSPMLVDLIGEFARQPGAALELGAGQGGDALWLARGGWTVTAADASTTAARRIEETARAEGLTDRVSAVQADLARDIPEGSFDLVFACHFQSPVEIDRDAIIARASRQVTLGGLLLVIDHASVAPWSWDQDMEFPSPEQTLDAFALTGDWDRLVVEPRRRTATAPDGASTAEVTDNVLVLRRGL</sequence>
<dbReference type="EMBL" id="JAEDAJ010000003">
    <property type="protein sequence ID" value="MBK0331122.1"/>
    <property type="molecule type" value="Genomic_DNA"/>
</dbReference>
<protein>
    <submittedName>
        <fullName evidence="2">Class I SAM-dependent methyltransferase</fullName>
    </submittedName>
</protein>
<dbReference type="SUPFAM" id="SSF53335">
    <property type="entry name" value="S-adenosyl-L-methionine-dependent methyltransferases"/>
    <property type="match status" value="1"/>
</dbReference>
<dbReference type="Proteomes" id="UP000612352">
    <property type="component" value="Unassembled WGS sequence"/>
</dbReference>
<feature type="domain" description="Methyltransferase" evidence="1">
    <location>
        <begin position="48"/>
        <end position="141"/>
    </location>
</feature>
<dbReference type="CDD" id="cd02440">
    <property type="entry name" value="AdoMet_MTases"/>
    <property type="match status" value="1"/>
</dbReference>
<keyword evidence="2" id="KW-0808">Transferase</keyword>
<dbReference type="GO" id="GO:0032259">
    <property type="term" value="P:methylation"/>
    <property type="evidence" value="ECO:0007669"/>
    <property type="project" value="UniProtKB-KW"/>
</dbReference>
<evidence type="ECO:0000313" key="2">
    <source>
        <dbReference type="EMBL" id="MBK0331122.1"/>
    </source>
</evidence>
<reference evidence="2 3" key="1">
    <citation type="submission" date="2020-12" db="EMBL/GenBank/DDBJ databases">
        <title>Brachybacterium sp. MASK1Z-5, whole genome shotgun sequence.</title>
        <authorList>
            <person name="Tuo L."/>
        </authorList>
    </citation>
    <scope>NUCLEOTIDE SEQUENCE [LARGE SCALE GENOMIC DNA]</scope>
    <source>
        <strain evidence="2 3">MASK1Z-5</strain>
    </source>
</reference>
<proteinExistence type="predicted"/>
<dbReference type="RefSeq" id="WP_200501786.1">
    <property type="nucleotide sequence ID" value="NZ_JAEDAJ010000003.1"/>
</dbReference>
<evidence type="ECO:0000259" key="1">
    <source>
        <dbReference type="Pfam" id="PF13649"/>
    </source>
</evidence>
<dbReference type="InterPro" id="IPR041698">
    <property type="entry name" value="Methyltransf_25"/>
</dbReference>
<accession>A0ABS1BAC6</accession>
<dbReference type="GO" id="GO:0008168">
    <property type="term" value="F:methyltransferase activity"/>
    <property type="evidence" value="ECO:0007669"/>
    <property type="project" value="UniProtKB-KW"/>
</dbReference>
<comment type="caution">
    <text evidence="2">The sequence shown here is derived from an EMBL/GenBank/DDBJ whole genome shotgun (WGS) entry which is preliminary data.</text>
</comment>
<dbReference type="InterPro" id="IPR029063">
    <property type="entry name" value="SAM-dependent_MTases_sf"/>
</dbReference>
<name>A0ABS1BAC6_9MICO</name>